<dbReference type="Pfam" id="PF12704">
    <property type="entry name" value="MacB_PCD"/>
    <property type="match status" value="2"/>
</dbReference>
<keyword evidence="2" id="KW-1003">Cell membrane</keyword>
<name>A0A286G0Q1_9BACT</name>
<dbReference type="Pfam" id="PF02687">
    <property type="entry name" value="FtsX"/>
    <property type="match status" value="2"/>
</dbReference>
<dbReference type="AlphaFoldDB" id="A0A286G0Q1"/>
<feature type="domain" description="MacB-like periplasmic core" evidence="8">
    <location>
        <begin position="42"/>
        <end position="266"/>
    </location>
</feature>
<reference evidence="10" key="1">
    <citation type="submission" date="2017-09" db="EMBL/GenBank/DDBJ databases">
        <authorList>
            <person name="Varghese N."/>
            <person name="Submissions S."/>
        </authorList>
    </citation>
    <scope>NUCLEOTIDE SEQUENCE [LARGE SCALE GENOMIC DNA]</scope>
    <source>
        <strain evidence="10">DSM 29961</strain>
    </source>
</reference>
<comment type="subcellular location">
    <subcellularLocation>
        <location evidence="1">Cell membrane</location>
        <topology evidence="1">Multi-pass membrane protein</topology>
    </subcellularLocation>
</comment>
<dbReference type="InterPro" id="IPR003838">
    <property type="entry name" value="ABC3_permease_C"/>
</dbReference>
<evidence type="ECO:0000313" key="9">
    <source>
        <dbReference type="EMBL" id="SOD89095.1"/>
    </source>
</evidence>
<sequence>MLAPAIDTCANLSPMLNQLSILMLRNYLKISLRNLWRNRKVSTISIVGLSIGLACGLVLFLLVSYMFSFDRYHAKADRTFWVVTDIRQENIVPTDATPRPMGDVLRQELPFVETAARLENVSRRIMAVPDGKGGFLTKFDESRNLCFTEPQYFDIFDTKWISGNPKTALAAPNTVVLSERYAQKYFGAANPMGKVLRFDNQTNLTVTGLIKNLPSNTKLRYDAFISYATLPTLMGEGSKQAMQDWTHVFTVCFVTLREGTPVARLLDAFPILRKKYLTTPEAKKLDFHAIPLPDLDHMPQYGGRTPKLILYALVIVGLFLVLAACINFINIATAHALKRAKEVGVRKAVGSSRWQLIGQFMVETTLVTLAAVALAIPLAYFCLPMLNSALSIMNTDISIGRLFQPDSLRWFVALIVGVILLAGLYPSLVLARFNPVAALRGRLTTQQVGGVFVRRGLIVTQFFITQLFIIGVLVMLAQVRHMQKADLGFRKEAILMVPVPAGNVLKQDVVRARMGQIAGVEAVSLGADPPAAYRRLPVPFTYDTHTQPEKFPMVVKVGDKNYVSVYGIKLVAGRNFRNNDTTNNEALVNETMVRELGLRSPGNVIGKRINLWGGDKTIVGVVRDFHLSGLPQHIPPATLLNYYRENQLASLKLDPASIPATLKAVEQTWNELYPEHVFKADFVDDLLSNFYMTEQILLGLAEVFSLIAVLIGCLGLYGLVAFMAEAKTKEIGVRKVLGATAAQLLWLFGREFSRLLLIGFALAAPLGWFLMNGWLQGYAYRINFSGWILAGTLLVASLITALTVGYESLKAARMNPAKSLQNE</sequence>
<gene>
    <name evidence="9" type="ORF">SAMN06269250_2948</name>
</gene>
<evidence type="ECO:0000256" key="6">
    <source>
        <dbReference type="SAM" id="Phobius"/>
    </source>
</evidence>
<dbReference type="GO" id="GO:0005886">
    <property type="term" value="C:plasma membrane"/>
    <property type="evidence" value="ECO:0007669"/>
    <property type="project" value="UniProtKB-SubCell"/>
</dbReference>
<evidence type="ECO:0000256" key="2">
    <source>
        <dbReference type="ARBA" id="ARBA00022475"/>
    </source>
</evidence>
<keyword evidence="10" id="KW-1185">Reference proteome</keyword>
<organism evidence="9 10">
    <name type="scientific">Spirosoma fluviale</name>
    <dbReference type="NCBI Taxonomy" id="1597977"/>
    <lineage>
        <taxon>Bacteria</taxon>
        <taxon>Pseudomonadati</taxon>
        <taxon>Bacteroidota</taxon>
        <taxon>Cytophagia</taxon>
        <taxon>Cytophagales</taxon>
        <taxon>Cytophagaceae</taxon>
        <taxon>Spirosoma</taxon>
    </lineage>
</organism>
<feature type="transmembrane region" description="Helical" evidence="6">
    <location>
        <begin position="366"/>
        <end position="386"/>
    </location>
</feature>
<dbReference type="InterPro" id="IPR050250">
    <property type="entry name" value="Macrolide_Exporter_MacB"/>
</dbReference>
<feature type="transmembrane region" description="Helical" evidence="6">
    <location>
        <begin position="407"/>
        <end position="425"/>
    </location>
</feature>
<evidence type="ECO:0000259" key="8">
    <source>
        <dbReference type="Pfam" id="PF12704"/>
    </source>
</evidence>
<protein>
    <submittedName>
        <fullName evidence="9">ABC-type antimicrobial peptide transport system, permease component</fullName>
    </submittedName>
</protein>
<feature type="transmembrane region" description="Helical" evidence="6">
    <location>
        <begin position="308"/>
        <end position="329"/>
    </location>
</feature>
<dbReference type="Proteomes" id="UP000219452">
    <property type="component" value="Unassembled WGS sequence"/>
</dbReference>
<feature type="domain" description="ABC3 transporter permease C-terminal" evidence="7">
    <location>
        <begin position="703"/>
        <end position="816"/>
    </location>
</feature>
<dbReference type="GO" id="GO:0022857">
    <property type="term" value="F:transmembrane transporter activity"/>
    <property type="evidence" value="ECO:0007669"/>
    <property type="project" value="TreeGrafter"/>
</dbReference>
<dbReference type="PANTHER" id="PTHR30572:SF18">
    <property type="entry name" value="ABC-TYPE MACROLIDE FAMILY EXPORT SYSTEM PERMEASE COMPONENT 2"/>
    <property type="match status" value="1"/>
</dbReference>
<dbReference type="PANTHER" id="PTHR30572">
    <property type="entry name" value="MEMBRANE COMPONENT OF TRANSPORTER-RELATED"/>
    <property type="match status" value="1"/>
</dbReference>
<keyword evidence="3 6" id="KW-0812">Transmembrane</keyword>
<feature type="domain" description="MacB-like periplasmic core" evidence="8">
    <location>
        <begin position="471"/>
        <end position="626"/>
    </location>
</feature>
<evidence type="ECO:0000256" key="1">
    <source>
        <dbReference type="ARBA" id="ARBA00004651"/>
    </source>
</evidence>
<feature type="transmembrane region" description="Helical" evidence="6">
    <location>
        <begin position="44"/>
        <end position="68"/>
    </location>
</feature>
<evidence type="ECO:0000256" key="4">
    <source>
        <dbReference type="ARBA" id="ARBA00022989"/>
    </source>
</evidence>
<feature type="domain" description="ABC3 transporter permease C-terminal" evidence="7">
    <location>
        <begin position="315"/>
        <end position="435"/>
    </location>
</feature>
<dbReference type="EMBL" id="OCNH01000002">
    <property type="protein sequence ID" value="SOD89095.1"/>
    <property type="molecule type" value="Genomic_DNA"/>
</dbReference>
<proteinExistence type="predicted"/>
<evidence type="ECO:0000256" key="3">
    <source>
        <dbReference type="ARBA" id="ARBA00022692"/>
    </source>
</evidence>
<feature type="transmembrane region" description="Helical" evidence="6">
    <location>
        <begin position="696"/>
        <end position="719"/>
    </location>
</feature>
<evidence type="ECO:0000256" key="5">
    <source>
        <dbReference type="ARBA" id="ARBA00023136"/>
    </source>
</evidence>
<keyword evidence="4 6" id="KW-1133">Transmembrane helix</keyword>
<evidence type="ECO:0000259" key="7">
    <source>
        <dbReference type="Pfam" id="PF02687"/>
    </source>
</evidence>
<dbReference type="InterPro" id="IPR025857">
    <property type="entry name" value="MacB_PCD"/>
</dbReference>
<feature type="transmembrane region" description="Helical" evidence="6">
    <location>
        <begin position="458"/>
        <end position="477"/>
    </location>
</feature>
<accession>A0A286G0Q1</accession>
<keyword evidence="5 6" id="KW-0472">Membrane</keyword>
<evidence type="ECO:0000313" key="10">
    <source>
        <dbReference type="Proteomes" id="UP000219452"/>
    </source>
</evidence>
<feature type="transmembrane region" description="Helical" evidence="6">
    <location>
        <begin position="787"/>
        <end position="806"/>
    </location>
</feature>
<feature type="transmembrane region" description="Helical" evidence="6">
    <location>
        <begin position="755"/>
        <end position="775"/>
    </location>
</feature>